<reference evidence="5" key="1">
    <citation type="submission" date="2021-01" db="EMBL/GenBank/DDBJ databases">
        <authorList>
            <person name="Corre E."/>
            <person name="Pelletier E."/>
            <person name="Niang G."/>
            <person name="Scheremetjew M."/>
            <person name="Finn R."/>
            <person name="Kale V."/>
            <person name="Holt S."/>
            <person name="Cochrane G."/>
            <person name="Meng A."/>
            <person name="Brown T."/>
            <person name="Cohen L."/>
        </authorList>
    </citation>
    <scope>NUCLEOTIDE SEQUENCE</scope>
    <source>
        <strain evidence="5">CCMP1452</strain>
    </source>
</reference>
<organism evidence="5">
    <name type="scientific">Eucampia antarctica</name>
    <dbReference type="NCBI Taxonomy" id="49252"/>
    <lineage>
        <taxon>Eukaryota</taxon>
        <taxon>Sar</taxon>
        <taxon>Stramenopiles</taxon>
        <taxon>Ochrophyta</taxon>
        <taxon>Bacillariophyta</taxon>
        <taxon>Mediophyceae</taxon>
        <taxon>Biddulphiophycidae</taxon>
        <taxon>Hemiaulales</taxon>
        <taxon>Hemiaulaceae</taxon>
        <taxon>Eucampia</taxon>
    </lineage>
</organism>
<evidence type="ECO:0000256" key="3">
    <source>
        <dbReference type="SAM" id="SignalP"/>
    </source>
</evidence>
<dbReference type="InterPro" id="IPR002048">
    <property type="entry name" value="EF_hand_dom"/>
</dbReference>
<feature type="domain" description="EF-hand" evidence="4">
    <location>
        <begin position="184"/>
        <end position="210"/>
    </location>
</feature>
<accession>A0A7S2R5Y4</accession>
<dbReference type="SUPFAM" id="SSF47473">
    <property type="entry name" value="EF-hand"/>
    <property type="match status" value="1"/>
</dbReference>
<dbReference type="AlphaFoldDB" id="A0A7S2R5Y4"/>
<dbReference type="PROSITE" id="PS50222">
    <property type="entry name" value="EF_HAND_2"/>
    <property type="match status" value="1"/>
</dbReference>
<keyword evidence="3" id="KW-0732">Signal</keyword>
<dbReference type="EMBL" id="HBHI01008138">
    <property type="protein sequence ID" value="CAD9661349.1"/>
    <property type="molecule type" value="Transcribed_RNA"/>
</dbReference>
<protein>
    <recommendedName>
        <fullName evidence="4">EF-hand domain-containing protein</fullName>
    </recommendedName>
</protein>
<name>A0A7S2R5Y4_9STRA</name>
<evidence type="ECO:0000259" key="4">
    <source>
        <dbReference type="PROSITE" id="PS50222"/>
    </source>
</evidence>
<proteinExistence type="predicted"/>
<feature type="signal peptide" evidence="3">
    <location>
        <begin position="1"/>
        <end position="20"/>
    </location>
</feature>
<dbReference type="Gene3D" id="1.10.238.10">
    <property type="entry name" value="EF-hand"/>
    <property type="match status" value="1"/>
</dbReference>
<keyword evidence="2" id="KW-0175">Coiled coil</keyword>
<keyword evidence="1" id="KW-0106">Calcium</keyword>
<evidence type="ECO:0000313" key="5">
    <source>
        <dbReference type="EMBL" id="CAD9661349.1"/>
    </source>
</evidence>
<dbReference type="InterPro" id="IPR011992">
    <property type="entry name" value="EF-hand-dom_pair"/>
</dbReference>
<feature type="coiled-coil region" evidence="2">
    <location>
        <begin position="113"/>
        <end position="140"/>
    </location>
</feature>
<dbReference type="GO" id="GO:0005509">
    <property type="term" value="F:calcium ion binding"/>
    <property type="evidence" value="ECO:0007669"/>
    <property type="project" value="InterPro"/>
</dbReference>
<dbReference type="PROSITE" id="PS00018">
    <property type="entry name" value="EF_HAND_1"/>
    <property type="match status" value="1"/>
</dbReference>
<evidence type="ECO:0000256" key="2">
    <source>
        <dbReference type="SAM" id="Coils"/>
    </source>
</evidence>
<feature type="chain" id="PRO_5031337658" description="EF-hand domain-containing protein" evidence="3">
    <location>
        <begin position="21"/>
        <end position="257"/>
    </location>
</feature>
<sequence length="257" mass="29548">MRCYYKQIISFLFAATTAFGQDYQDYQDYANDYTQQDNLYADYAMKQQDKTAGGGGGGGGMGKLAVIGGLSWFLGGKIHSTRVAKLLKKKHMKETKTLYSQYYNDVYKLQEQNAEMAYLVEQLQTQYQRVEQEREMEAIQRDYDEFKQPDLDGDEQISRAEFNMYVKNYLSNYPGLGENDYPKFEEFDHDGDGYVSFQEYAQQMAVQVKKAEKEKRRADQQGVGSNTAKQKAAALKGLYGDAKKGDSFNDLYANYKR</sequence>
<evidence type="ECO:0000256" key="1">
    <source>
        <dbReference type="ARBA" id="ARBA00022837"/>
    </source>
</evidence>
<dbReference type="InterPro" id="IPR018247">
    <property type="entry name" value="EF_Hand_1_Ca_BS"/>
</dbReference>
<dbReference type="Pfam" id="PF13202">
    <property type="entry name" value="EF-hand_5"/>
    <property type="match status" value="1"/>
</dbReference>
<gene>
    <name evidence="5" type="ORF">EANT1437_LOCUS4197</name>
</gene>